<name>A0ABQ4QUI2_9HYPH</name>
<dbReference type="PANTHER" id="PTHR43155:SF2">
    <property type="entry name" value="CYCLIC DI-GMP PHOSPHODIESTERASE PA4108"/>
    <property type="match status" value="1"/>
</dbReference>
<accession>A0ABQ4QUI2</accession>
<gene>
    <name evidence="3" type="ORF">OPKNFCMD_1082</name>
</gene>
<dbReference type="InterPro" id="IPR037522">
    <property type="entry name" value="HD_GYP_dom"/>
</dbReference>
<dbReference type="RefSeq" id="WP_128565127.1">
    <property type="nucleotide sequence ID" value="NZ_BPQH01000003.1"/>
</dbReference>
<dbReference type="EMBL" id="BPQH01000003">
    <property type="protein sequence ID" value="GJD48364.1"/>
    <property type="molecule type" value="Genomic_DNA"/>
</dbReference>
<evidence type="ECO:0000259" key="1">
    <source>
        <dbReference type="PROSITE" id="PS51831"/>
    </source>
</evidence>
<dbReference type="SUPFAM" id="SSF109604">
    <property type="entry name" value="HD-domain/PDEase-like"/>
    <property type="match status" value="1"/>
</dbReference>
<dbReference type="InterPro" id="IPR006675">
    <property type="entry name" value="HDIG_dom"/>
</dbReference>
<evidence type="ECO:0008006" key="5">
    <source>
        <dbReference type="Google" id="ProtNLM"/>
    </source>
</evidence>
<feature type="domain" description="HD-GYP" evidence="2">
    <location>
        <begin position="168"/>
        <end position="361"/>
    </location>
</feature>
<dbReference type="CDD" id="cd00077">
    <property type="entry name" value="HDc"/>
    <property type="match status" value="1"/>
</dbReference>
<proteinExistence type="predicted"/>
<dbReference type="InterPro" id="IPR003607">
    <property type="entry name" value="HD/PDEase_dom"/>
</dbReference>
<dbReference type="Proteomes" id="UP001055167">
    <property type="component" value="Unassembled WGS sequence"/>
</dbReference>
<evidence type="ECO:0000259" key="2">
    <source>
        <dbReference type="PROSITE" id="PS51832"/>
    </source>
</evidence>
<dbReference type="Gene3D" id="1.10.3210.10">
    <property type="entry name" value="Hypothetical protein af1432"/>
    <property type="match status" value="1"/>
</dbReference>
<dbReference type="InterPro" id="IPR006674">
    <property type="entry name" value="HD_domain"/>
</dbReference>
<dbReference type="PROSITE" id="PS51831">
    <property type="entry name" value="HD"/>
    <property type="match status" value="1"/>
</dbReference>
<dbReference type="Pfam" id="PF13487">
    <property type="entry name" value="HD_5"/>
    <property type="match status" value="1"/>
</dbReference>
<feature type="domain" description="HD" evidence="1">
    <location>
        <begin position="190"/>
        <end position="310"/>
    </location>
</feature>
<dbReference type="PANTHER" id="PTHR43155">
    <property type="entry name" value="CYCLIC DI-GMP PHOSPHODIESTERASE PA4108-RELATED"/>
    <property type="match status" value="1"/>
</dbReference>
<keyword evidence="4" id="KW-1185">Reference proteome</keyword>
<dbReference type="PROSITE" id="PS51832">
    <property type="entry name" value="HD_GYP"/>
    <property type="match status" value="1"/>
</dbReference>
<reference evidence="3" key="1">
    <citation type="journal article" date="2021" name="Front. Microbiol.">
        <title>Comprehensive Comparative Genomics and Phenotyping of Methylobacterium Species.</title>
        <authorList>
            <person name="Alessa O."/>
            <person name="Ogura Y."/>
            <person name="Fujitani Y."/>
            <person name="Takami H."/>
            <person name="Hayashi T."/>
            <person name="Sahin N."/>
            <person name="Tani A."/>
        </authorList>
    </citation>
    <scope>NUCLEOTIDE SEQUENCE</scope>
    <source>
        <strain evidence="3">KCTC 52305</strain>
    </source>
</reference>
<reference evidence="3" key="2">
    <citation type="submission" date="2021-08" db="EMBL/GenBank/DDBJ databases">
        <authorList>
            <person name="Tani A."/>
            <person name="Ola A."/>
            <person name="Ogura Y."/>
            <person name="Katsura K."/>
            <person name="Hayashi T."/>
        </authorList>
    </citation>
    <scope>NUCLEOTIDE SEQUENCE</scope>
    <source>
        <strain evidence="3">KCTC 52305</strain>
    </source>
</reference>
<evidence type="ECO:0000313" key="3">
    <source>
        <dbReference type="EMBL" id="GJD48364.1"/>
    </source>
</evidence>
<comment type="caution">
    <text evidence="3">The sequence shown here is derived from an EMBL/GenBank/DDBJ whole genome shotgun (WGS) entry which is preliminary data.</text>
</comment>
<protein>
    <recommendedName>
        <fullName evidence="5">HD domain-containing protein</fullName>
    </recommendedName>
</protein>
<sequence length="361" mass="38926">MQDGYILILSSNPTTAQALARGVERVLPCRILDPAQALPAGTVLALLLDVPLGDVAVLSGIRRTMSAVRARAIPCVYLARDTSHTILTRARTLGATRIVPLTASRQTILSALIAAIEASAQARRGHPRWRVQAQATEACWIITGVFDAAASDQPLSREEIETGTSLVLEAVSDAGIRAWLDVIWAHEAEVYQHSLSVAGYAATFGDTLGLRPDDKRRLARAALLHDVGKARIPLAILNKPGRLTPAETGVMQTHPAVGADLLAQQPGFDAESLDVVRHHHEMLDGSGYPDGLARSEVKDLVRLITICDIYSALTERRPYRAPMRPQEAWAVMDGMGGKLDADLLRAFRPVISRCANPSTIA</sequence>
<dbReference type="SMART" id="SM00471">
    <property type="entry name" value="HDc"/>
    <property type="match status" value="1"/>
</dbReference>
<dbReference type="NCBIfam" id="TIGR00277">
    <property type="entry name" value="HDIG"/>
    <property type="match status" value="1"/>
</dbReference>
<evidence type="ECO:0000313" key="4">
    <source>
        <dbReference type="Proteomes" id="UP001055167"/>
    </source>
</evidence>
<organism evidence="3 4">
    <name type="scientific">Methylobacterium crusticola</name>
    <dbReference type="NCBI Taxonomy" id="1697972"/>
    <lineage>
        <taxon>Bacteria</taxon>
        <taxon>Pseudomonadati</taxon>
        <taxon>Pseudomonadota</taxon>
        <taxon>Alphaproteobacteria</taxon>
        <taxon>Hyphomicrobiales</taxon>
        <taxon>Methylobacteriaceae</taxon>
        <taxon>Methylobacterium</taxon>
    </lineage>
</organism>